<proteinExistence type="predicted"/>
<comment type="caution">
    <text evidence="1">The sequence shown here is derived from an EMBL/GenBank/DDBJ whole genome shotgun (WGS) entry which is preliminary data.</text>
</comment>
<dbReference type="Proteomes" id="UP000798662">
    <property type="component" value="Chromosome 1"/>
</dbReference>
<evidence type="ECO:0000313" key="2">
    <source>
        <dbReference type="Proteomes" id="UP000798662"/>
    </source>
</evidence>
<keyword evidence="2" id="KW-1185">Reference proteome</keyword>
<reference evidence="1" key="1">
    <citation type="submission" date="2019-11" db="EMBL/GenBank/DDBJ databases">
        <title>Nori genome reveals adaptations in red seaweeds to the harsh intertidal environment.</title>
        <authorList>
            <person name="Wang D."/>
            <person name="Mao Y."/>
        </authorList>
    </citation>
    <scope>NUCLEOTIDE SEQUENCE</scope>
    <source>
        <tissue evidence="1">Gametophyte</tissue>
    </source>
</reference>
<gene>
    <name evidence="1" type="ORF">I4F81_001965</name>
</gene>
<name>A0ACC3BN09_PYRYE</name>
<organism evidence="1 2">
    <name type="scientific">Pyropia yezoensis</name>
    <name type="common">Susabi-nori</name>
    <name type="synonym">Porphyra yezoensis</name>
    <dbReference type="NCBI Taxonomy" id="2788"/>
    <lineage>
        <taxon>Eukaryota</taxon>
        <taxon>Rhodophyta</taxon>
        <taxon>Bangiophyceae</taxon>
        <taxon>Bangiales</taxon>
        <taxon>Bangiaceae</taxon>
        <taxon>Pyropia</taxon>
    </lineage>
</organism>
<dbReference type="EMBL" id="CM020618">
    <property type="protein sequence ID" value="KAK1859369.1"/>
    <property type="molecule type" value="Genomic_DNA"/>
</dbReference>
<accession>A0ACC3BN09</accession>
<sequence>MKSATAAASEGAPLMDGGSSGSVATGGTHGRGFSGVSGSSGDSSGSRCSSGSGGSGRDDGGRGGWSNADPASPPLPPPPPQATVGRPLLAQLVYLARIALPYTTPADGRVAVALPVAIAVYAALGYFLILAPGDLYAALVAADAAAFRRSLAWLLTVATATVAAKVCRSYLREAAAVGGRAALTRALHARYLHAPNASREQHRGGGGGDSDGAPPCHVVPPLVALADGGALDAPDQRMVTDVRDGTATLLTVLAGGDIGSGGALEAGGSVGWYAIQTAIRAGWPALGVAVAWSAVAAFVTVDAAAVAAPRVAASEAAEARLRNEHVALRRSAEGVAFLGGEAEERRRLDVLLSSAVERVWSVIFAHVRLNALEYGYGYYVNGVMYGALGYALFFGGGQADDGSGGAWGVPTDGPGRARWVSQTGSVFMQLLFSFTTLIQLGTQVADLAAYAARVAGVATAMEPQGGNKGDAGLRGGAVVLGGDTGDEGQGRGRPSSGGEDEELVLLPPSVARAFGGARGDGASAGAGVGDDNGGERHASPGVATGARSPGTSPYALTAVSLSPRGGRGESPAGAGAADGTLGMAGAPALVGLGSASSPTPLVLAALTAVTVRTLPSASAPRGTPLLAAAPVSLTIRPGEWVLLQGPSGAGKSSLLRVLAGLWPAASGEVFLRRDAWLPDVDDNDNNDNNDDDIADAGVARRGAHRGGTPDHVALAVARDAGGSPASSTLPPPRRRRGRRGVLFLPQRPYLGTARSLREMIVYPDPPAVAATPAAAAERDAVLAAVDAVGFPRALSRRLLDVPLSGAVAANVAAAATAAAATTAAATPNARATGAGESASRPSPASSPDTAAAAVAAAAHGDMWSDVLTPGEAARLSAARAVYHRPALLVADEPTAPLDAAAAASVMAALRAAAGAGLTVAHGGGLRAWHEWLVEVGGEGGVAAMRPMPPG</sequence>
<protein>
    <submittedName>
        <fullName evidence="1">Uncharacterized protein</fullName>
    </submittedName>
</protein>
<evidence type="ECO:0000313" key="1">
    <source>
        <dbReference type="EMBL" id="KAK1859369.1"/>
    </source>
</evidence>